<dbReference type="EMBL" id="KX228400">
    <property type="protein sequence ID" value="ANT45217.1"/>
    <property type="molecule type" value="Genomic_DNA"/>
</dbReference>
<evidence type="ECO:0000313" key="2">
    <source>
        <dbReference type="Proteomes" id="UP000266459"/>
    </source>
</evidence>
<keyword evidence="2" id="KW-1185">Reference proteome</keyword>
<dbReference type="Proteomes" id="UP000266459">
    <property type="component" value="Segment"/>
</dbReference>
<sequence>MASCFILRKNLRRFIVVRTVERRLIRKINSGGINMQKDVWLYSWDNKYLSSDEYESKEEAIQAAKEELKEFGNFGESIYVGKKEEVSIPNIDIEEALECIQKKIDDEVGECGEDWFENICVEDMIILSNRVNEVFEKWIDEFGYKPYWFKLTDKEEIELNEVANES</sequence>
<evidence type="ECO:0000313" key="1">
    <source>
        <dbReference type="EMBL" id="ANT45217.1"/>
    </source>
</evidence>
<organism evidence="1 2">
    <name type="scientific">Clostridium phage CDKM15</name>
    <dbReference type="NCBI Taxonomy" id="1868595"/>
    <lineage>
        <taxon>Viruses</taxon>
        <taxon>Duplodnaviria</taxon>
        <taxon>Heunggongvirae</taxon>
        <taxon>Uroviricota</taxon>
        <taxon>Caudoviricetes</taxon>
        <taxon>Colneyvirus</taxon>
        <taxon>Colneyvirus CDKM15</taxon>
    </lineage>
</organism>
<name>A0A3G1E3L3_9CAUD</name>
<proteinExistence type="predicted"/>
<protein>
    <submittedName>
        <fullName evidence="1">Uncharacterized protein</fullName>
    </submittedName>
</protein>
<accession>A0A3G1E3L3</accession>
<gene>
    <name evidence="1" type="ORF">CDKM15_74</name>
</gene>
<reference evidence="1 2" key="1">
    <citation type="journal article" date="2016" name="Viruses">
        <title>Two Novel Myoviruses from the North of Iraq Reveal Insights into Clostridium difficile Phage Diversity and Biology.</title>
        <authorList>
            <person name="Rashid S.J."/>
            <person name="Barylski J."/>
            <person name="Hargreaves K.R."/>
            <person name="Millard A.A."/>
            <person name="Vinner G.K."/>
            <person name="Clokie M.R."/>
        </authorList>
    </citation>
    <scope>NUCLEOTIDE SEQUENCE [LARGE SCALE GENOMIC DNA]</scope>
</reference>